<evidence type="ECO:0000313" key="2">
    <source>
        <dbReference type="Proteomes" id="UP001174909"/>
    </source>
</evidence>
<dbReference type="EMBL" id="CASHTH010002744">
    <property type="protein sequence ID" value="CAI8034619.1"/>
    <property type="molecule type" value="Genomic_DNA"/>
</dbReference>
<dbReference type="Proteomes" id="UP001174909">
    <property type="component" value="Unassembled WGS sequence"/>
</dbReference>
<name>A0AA35SS10_GEOBA</name>
<evidence type="ECO:0000313" key="1">
    <source>
        <dbReference type="EMBL" id="CAI8034619.1"/>
    </source>
</evidence>
<comment type="caution">
    <text evidence="1">The sequence shown here is derived from an EMBL/GenBank/DDBJ whole genome shotgun (WGS) entry which is preliminary data.</text>
</comment>
<proteinExistence type="predicted"/>
<protein>
    <submittedName>
        <fullName evidence="1">Uncharacterized protein</fullName>
    </submittedName>
</protein>
<keyword evidence="2" id="KW-1185">Reference proteome</keyword>
<sequence length="46" mass="5392">MAHLRDIGECLRISVSPAKKERGREREKETKERVTQCDFIFQISIS</sequence>
<reference evidence="1" key="1">
    <citation type="submission" date="2023-03" db="EMBL/GenBank/DDBJ databases">
        <authorList>
            <person name="Steffen K."/>
            <person name="Cardenas P."/>
        </authorList>
    </citation>
    <scope>NUCLEOTIDE SEQUENCE</scope>
</reference>
<gene>
    <name evidence="1" type="ORF">GBAR_LOCUS19468</name>
</gene>
<dbReference type="AlphaFoldDB" id="A0AA35SS10"/>
<accession>A0AA35SS10</accession>
<organism evidence="1 2">
    <name type="scientific">Geodia barretti</name>
    <name type="common">Barrett's horny sponge</name>
    <dbReference type="NCBI Taxonomy" id="519541"/>
    <lineage>
        <taxon>Eukaryota</taxon>
        <taxon>Metazoa</taxon>
        <taxon>Porifera</taxon>
        <taxon>Demospongiae</taxon>
        <taxon>Heteroscleromorpha</taxon>
        <taxon>Tetractinellida</taxon>
        <taxon>Astrophorina</taxon>
        <taxon>Geodiidae</taxon>
        <taxon>Geodia</taxon>
    </lineage>
</organism>